<organism evidence="2 3">
    <name type="scientific">Polaromonas aquatica</name>
    <dbReference type="NCBI Taxonomy" id="332657"/>
    <lineage>
        <taxon>Bacteria</taxon>
        <taxon>Pseudomonadati</taxon>
        <taxon>Pseudomonadota</taxon>
        <taxon>Betaproteobacteria</taxon>
        <taxon>Burkholderiales</taxon>
        <taxon>Comamonadaceae</taxon>
        <taxon>Polaromonas</taxon>
    </lineage>
</organism>
<dbReference type="SUPFAM" id="SSF56672">
    <property type="entry name" value="DNA/RNA polymerases"/>
    <property type="match status" value="1"/>
</dbReference>
<evidence type="ECO:0000313" key="3">
    <source>
        <dbReference type="Proteomes" id="UP001596270"/>
    </source>
</evidence>
<evidence type="ECO:0000256" key="1">
    <source>
        <dbReference type="ARBA" id="ARBA00022763"/>
    </source>
</evidence>
<dbReference type="RefSeq" id="WP_371435703.1">
    <property type="nucleotide sequence ID" value="NZ_JBHSRS010000013.1"/>
</dbReference>
<dbReference type="PANTHER" id="PTHR35369">
    <property type="entry name" value="BLR3025 PROTEIN-RELATED"/>
    <property type="match status" value="1"/>
</dbReference>
<dbReference type="PANTHER" id="PTHR35369:SF2">
    <property type="entry name" value="BLR3025 PROTEIN"/>
    <property type="match status" value="1"/>
</dbReference>
<proteinExistence type="predicted"/>
<reference evidence="3" key="1">
    <citation type="journal article" date="2019" name="Int. J. Syst. Evol. Microbiol.">
        <title>The Global Catalogue of Microorganisms (GCM) 10K type strain sequencing project: providing services to taxonomists for standard genome sequencing and annotation.</title>
        <authorList>
            <consortium name="The Broad Institute Genomics Platform"/>
            <consortium name="The Broad Institute Genome Sequencing Center for Infectious Disease"/>
            <person name="Wu L."/>
            <person name="Ma J."/>
        </authorList>
    </citation>
    <scope>NUCLEOTIDE SEQUENCE [LARGE SCALE GENOMIC DNA]</scope>
    <source>
        <strain evidence="3">CCUG 39402</strain>
    </source>
</reference>
<dbReference type="Proteomes" id="UP001596270">
    <property type="component" value="Unassembled WGS sequence"/>
</dbReference>
<name>A0ABW1TUY7_9BURK</name>
<keyword evidence="3" id="KW-1185">Reference proteome</keyword>
<gene>
    <name evidence="2" type="ORF">ACFQND_05775</name>
</gene>
<dbReference type="EMBL" id="JBHSRS010000013">
    <property type="protein sequence ID" value="MFC6280738.1"/>
    <property type="molecule type" value="Genomic_DNA"/>
</dbReference>
<evidence type="ECO:0000313" key="2">
    <source>
        <dbReference type="EMBL" id="MFC6280738.1"/>
    </source>
</evidence>
<dbReference type="InterPro" id="IPR050356">
    <property type="entry name" value="SulA_CellDiv_inhibitor"/>
</dbReference>
<sequence>MRRWIALHTSITTEPAQAMQAVFDDRAAQQAVASMALGFTPHVALLDETVLLDVTGSLRLFGGPARLTQLLEQRLALFFEENSLLATVKHAQGATSLIAIGRLRRLRDQPDALRTRVAELPMHTLTAARPHLGVLERIGCRSWDDLLRLPRDGVARRFGADLLEALDRARGSAPDDYAWLVLPEHFEEKLELDALVTHAPALMAGVGRLLLHLQAWLLGRQSGLSALRLTWHLDRRRDVAPTGELDIRTAQPAQDLRHVARLVAEHLAQQKLPAPVHSLTLQSLVTERLVDSAAATGSLLMEARQQGDSAVELIERLGARLGDAHVLSWQAGADHRPEQMQRWVSAQSAIKSIAACARSTPARGIKRLKKGDEARVEALYPTWLLPEPLQLQALRDSPVYQGPLLRMAGPQRLEASGWLMAGDTGDARGKPPAMRDYFIYRSQQGSLLWIYSERLTVGGLQAGQHAWYLHGFFA</sequence>
<protein>
    <submittedName>
        <fullName evidence="2">DNA polymerase Y family protein</fullName>
    </submittedName>
</protein>
<comment type="caution">
    <text evidence="2">The sequence shown here is derived from an EMBL/GenBank/DDBJ whole genome shotgun (WGS) entry which is preliminary data.</text>
</comment>
<keyword evidence="1" id="KW-0227">DNA damage</keyword>
<dbReference type="InterPro" id="IPR043502">
    <property type="entry name" value="DNA/RNA_pol_sf"/>
</dbReference>
<accession>A0ABW1TUY7</accession>